<dbReference type="SMART" id="SM00633">
    <property type="entry name" value="Glyco_10"/>
    <property type="match status" value="1"/>
</dbReference>
<dbReference type="PANTHER" id="PTHR31490">
    <property type="entry name" value="GLYCOSYL HYDROLASE"/>
    <property type="match status" value="1"/>
</dbReference>
<dbReference type="GO" id="GO:0000272">
    <property type="term" value="P:polysaccharide catabolic process"/>
    <property type="evidence" value="ECO:0007669"/>
    <property type="project" value="UniProtKB-KW"/>
</dbReference>
<dbReference type="HOGENOM" id="CLU_020161_2_0_1"/>
<dbReference type="GO" id="GO:0031176">
    <property type="term" value="F:endo-1,4-beta-xylanase activity"/>
    <property type="evidence" value="ECO:0007669"/>
    <property type="project" value="UniProtKB-EC"/>
</dbReference>
<feature type="signal peptide" evidence="9">
    <location>
        <begin position="1"/>
        <end position="25"/>
    </location>
</feature>
<dbReference type="PRINTS" id="PR00134">
    <property type="entry name" value="GLHYDRLASE10"/>
</dbReference>
<keyword evidence="2 9" id="KW-0732">Signal</keyword>
<evidence type="ECO:0000313" key="11">
    <source>
        <dbReference type="EMBL" id="GAO16503.1"/>
    </source>
</evidence>
<reference evidence="14" key="2">
    <citation type="journal article" date="2016" name="Genome Announc.">
        <title>Genome sequence of Ustilaginoidea virens IPU010, a rice pathogenic fungus causing false smut.</title>
        <authorList>
            <person name="Kumagai T."/>
            <person name="Ishii T."/>
            <person name="Terai G."/>
            <person name="Umemura M."/>
            <person name="Machida M."/>
            <person name="Asai K."/>
        </authorList>
    </citation>
    <scope>NUCLEOTIDE SEQUENCE [LARGE SCALE GENOMIC DNA]</scope>
    <source>
        <strain evidence="14">IPU010</strain>
    </source>
</reference>
<gene>
    <name evidence="12" type="ORF">UV8b_06991</name>
    <name evidence="11" type="ORF">UVI_02010900</name>
</gene>
<evidence type="ECO:0000256" key="8">
    <source>
        <dbReference type="RuleBase" id="RU361174"/>
    </source>
</evidence>
<evidence type="ECO:0000256" key="2">
    <source>
        <dbReference type="ARBA" id="ARBA00022729"/>
    </source>
</evidence>
<evidence type="ECO:0000256" key="5">
    <source>
        <dbReference type="ARBA" id="ARBA00023295"/>
    </source>
</evidence>
<evidence type="ECO:0000313" key="12">
    <source>
        <dbReference type="EMBL" id="QUC22750.1"/>
    </source>
</evidence>
<dbReference type="SUPFAM" id="SSF51445">
    <property type="entry name" value="(Trans)glycosidases"/>
    <property type="match status" value="1"/>
</dbReference>
<proteinExistence type="inferred from homology"/>
<dbReference type="KEGG" id="uvi:66067768"/>
<dbReference type="PROSITE" id="PS00591">
    <property type="entry name" value="GH10_1"/>
    <property type="match status" value="1"/>
</dbReference>
<sequence>MLVCFFTAVLAAGSVVALPARRADAVSLDAKFGRDGKRYWGVATDRDRMSPQAVAVIQSQFGQVTPENSMKWENTEPQPGQFRFADADALVYWAQRNGKLVRGHALLWHAQLAAWVHGISDRETLTRAIQNHIARLVGRYRGKIYAWDVCNEILNEDGSMRQSVFYKVLGEDFVRIAFEAAHRADPNAKLYINDFNLDAPDGAKTRAMVSRVQRWRAQGIPIHGIGSQMHLRTGQGPATAAALRALGEAAPEVAVTELDVAFASPADYVAVARGCVAVSNCVGVTSWGVGDGLSWRGREYPLLFDGSYRPKAAYEAVMNAL</sequence>
<name>A0A063CDU7_USTVR</name>
<accession>A0A063CDU7</accession>
<protein>
    <recommendedName>
        <fullName evidence="8">Beta-xylanase</fullName>
        <ecNumber evidence="8">3.2.1.8</ecNumber>
    </recommendedName>
</protein>
<dbReference type="EMBL" id="CP072757">
    <property type="protein sequence ID" value="QUC22750.1"/>
    <property type="molecule type" value="Genomic_DNA"/>
</dbReference>
<keyword evidence="4 8" id="KW-0119">Carbohydrate metabolism</keyword>
<dbReference type="InterPro" id="IPR044846">
    <property type="entry name" value="GH10"/>
</dbReference>
<feature type="active site" description="Nucleophile" evidence="7">
    <location>
        <position position="257"/>
    </location>
</feature>
<evidence type="ECO:0000256" key="4">
    <source>
        <dbReference type="ARBA" id="ARBA00023277"/>
    </source>
</evidence>
<dbReference type="OrthoDB" id="3055998at2759"/>
<dbReference type="InterPro" id="IPR031158">
    <property type="entry name" value="GH10_AS"/>
</dbReference>
<evidence type="ECO:0000256" key="1">
    <source>
        <dbReference type="ARBA" id="ARBA00007495"/>
    </source>
</evidence>
<dbReference type="EC" id="3.2.1.8" evidence="8"/>
<dbReference type="EMBL" id="BBTG02000004">
    <property type="protein sequence ID" value="GAO16503.1"/>
    <property type="molecule type" value="Genomic_DNA"/>
</dbReference>
<evidence type="ECO:0000256" key="9">
    <source>
        <dbReference type="SAM" id="SignalP"/>
    </source>
</evidence>
<evidence type="ECO:0000313" key="13">
    <source>
        <dbReference type="Proteomes" id="UP000027002"/>
    </source>
</evidence>
<dbReference type="Pfam" id="PF00331">
    <property type="entry name" value="Glyco_hydro_10"/>
    <property type="match status" value="1"/>
</dbReference>
<dbReference type="RefSeq" id="XP_043000423.1">
    <property type="nucleotide sequence ID" value="XM_043144488.1"/>
</dbReference>
<keyword evidence="3 8" id="KW-0378">Hydrolase</keyword>
<dbReference type="InterPro" id="IPR001000">
    <property type="entry name" value="GH10_dom"/>
</dbReference>
<dbReference type="Gene3D" id="3.20.20.80">
    <property type="entry name" value="Glycosidases"/>
    <property type="match status" value="1"/>
</dbReference>
<keyword evidence="13" id="KW-1185">Reference proteome</keyword>
<dbReference type="PROSITE" id="PS51760">
    <property type="entry name" value="GH10_2"/>
    <property type="match status" value="1"/>
</dbReference>
<dbReference type="Proteomes" id="UP000027002">
    <property type="component" value="Chromosome 5"/>
</dbReference>
<dbReference type="STRING" id="1159556.A0A063CDU7"/>
<keyword evidence="5 8" id="KW-0326">Glycosidase</keyword>
<organism evidence="11 14">
    <name type="scientific">Ustilaginoidea virens</name>
    <name type="common">Rice false smut fungus</name>
    <name type="synonym">Villosiclava virens</name>
    <dbReference type="NCBI Taxonomy" id="1159556"/>
    <lineage>
        <taxon>Eukaryota</taxon>
        <taxon>Fungi</taxon>
        <taxon>Dikarya</taxon>
        <taxon>Ascomycota</taxon>
        <taxon>Pezizomycotina</taxon>
        <taxon>Sordariomycetes</taxon>
        <taxon>Hypocreomycetidae</taxon>
        <taxon>Hypocreales</taxon>
        <taxon>Clavicipitaceae</taxon>
        <taxon>Ustilaginoidea</taxon>
    </lineage>
</organism>
<dbReference type="InterPro" id="IPR017853">
    <property type="entry name" value="GH"/>
</dbReference>
<reference evidence="12" key="3">
    <citation type="submission" date="2020-03" db="EMBL/GenBank/DDBJ databases">
        <title>A mixture of massive structural variations and highly conserved coding sequences in Ustilaginoidea virens genome.</title>
        <authorList>
            <person name="Zhang K."/>
            <person name="Zhao Z."/>
            <person name="Zhang Z."/>
            <person name="Li Y."/>
            <person name="Hsiang T."/>
            <person name="Sun W."/>
        </authorList>
    </citation>
    <scope>NUCLEOTIDE SEQUENCE</scope>
    <source>
        <strain evidence="12">UV-8b</strain>
    </source>
</reference>
<evidence type="ECO:0000256" key="6">
    <source>
        <dbReference type="ARBA" id="ARBA00023326"/>
    </source>
</evidence>
<evidence type="ECO:0000256" key="7">
    <source>
        <dbReference type="PROSITE-ProRule" id="PRU10061"/>
    </source>
</evidence>
<evidence type="ECO:0000256" key="3">
    <source>
        <dbReference type="ARBA" id="ARBA00022801"/>
    </source>
</evidence>
<feature type="chain" id="PRO_5010899463" description="Beta-xylanase" evidence="9">
    <location>
        <begin position="26"/>
        <end position="321"/>
    </location>
</feature>
<evidence type="ECO:0000259" key="10">
    <source>
        <dbReference type="PROSITE" id="PS51760"/>
    </source>
</evidence>
<dbReference type="Proteomes" id="UP000054053">
    <property type="component" value="Unassembled WGS sequence"/>
</dbReference>
<feature type="domain" description="GH10" evidence="10">
    <location>
        <begin position="43"/>
        <end position="320"/>
    </location>
</feature>
<reference evidence="11" key="1">
    <citation type="journal article" date="2016" name="Genome Announc.">
        <title>Genome Sequence of Ustilaginoidea virens IPU010, a Rice Pathogenic Fungus Causing False Smut.</title>
        <authorList>
            <person name="Kumagai T."/>
            <person name="Ishii T."/>
            <person name="Terai G."/>
            <person name="Umemura M."/>
            <person name="Machida M."/>
            <person name="Asai K."/>
        </authorList>
    </citation>
    <scope>NUCLEOTIDE SEQUENCE [LARGE SCALE GENOMIC DNA]</scope>
    <source>
        <strain evidence="11">IPU010</strain>
    </source>
</reference>
<keyword evidence="6 8" id="KW-0624">Polysaccharide degradation</keyword>
<evidence type="ECO:0000313" key="14">
    <source>
        <dbReference type="Proteomes" id="UP000054053"/>
    </source>
</evidence>
<dbReference type="PANTHER" id="PTHR31490:SF76">
    <property type="entry name" value="ENDO-1,4-BETA-XYLANASE C"/>
    <property type="match status" value="1"/>
</dbReference>
<comment type="catalytic activity">
    <reaction evidence="8">
        <text>Endohydrolysis of (1-&gt;4)-beta-D-xylosidic linkages in xylans.</text>
        <dbReference type="EC" id="3.2.1.8"/>
    </reaction>
</comment>
<dbReference type="GeneID" id="66067768"/>
<dbReference type="AlphaFoldDB" id="A0A063CDU7"/>
<comment type="similarity">
    <text evidence="1 8">Belongs to the glycosyl hydrolase 10 (cellulase F) family.</text>
</comment>